<dbReference type="EMBL" id="FNAJ01000008">
    <property type="protein sequence ID" value="SDE56873.1"/>
    <property type="molecule type" value="Genomic_DNA"/>
</dbReference>
<dbReference type="AlphaFoldDB" id="A0A511HI75"/>
<name>A0A511HI75_9BACT</name>
<evidence type="ECO:0000313" key="2">
    <source>
        <dbReference type="EMBL" id="SDE56873.1"/>
    </source>
</evidence>
<dbReference type="Proteomes" id="UP000321224">
    <property type="component" value="Unassembled WGS sequence"/>
</dbReference>
<proteinExistence type="predicted"/>
<accession>A0A511HI75</accession>
<evidence type="ECO:0000313" key="1">
    <source>
        <dbReference type="EMBL" id="GEL73273.1"/>
    </source>
</evidence>
<comment type="caution">
    <text evidence="1">The sequence shown here is derived from an EMBL/GenBank/DDBJ whole genome shotgun (WGS) entry which is preliminary data.</text>
</comment>
<dbReference type="Proteomes" id="UP000198717">
    <property type="component" value="Unassembled WGS sequence"/>
</dbReference>
<reference evidence="1 4" key="2">
    <citation type="submission" date="2019-07" db="EMBL/GenBank/DDBJ databases">
        <title>Whole genome shotgun sequence of Myxococcus virescens NBRC 100334.</title>
        <authorList>
            <person name="Hosoyama A."/>
            <person name="Uohara A."/>
            <person name="Ohji S."/>
            <person name="Ichikawa N."/>
        </authorList>
    </citation>
    <scope>NUCLEOTIDE SEQUENCE [LARGE SCALE GENOMIC DNA]</scope>
    <source>
        <strain evidence="1 4">NBRC 100334</strain>
    </source>
</reference>
<keyword evidence="3" id="KW-1185">Reference proteome</keyword>
<gene>
    <name evidence="1" type="ORF">MVI01_50570</name>
    <name evidence="2" type="ORF">SAMN04488504_108290</name>
</gene>
<sequence>MPLPLIPVALGVAALLGFGGKKGYDGVQAMKEAKAIGDEAEERHQEWVARLEEARSSLQVKLDALDAQRSAVTTTTFRRLFDFLERLDQKARLSALESLGSLGVTREEVGRFATQYLEAGGTLSGAVAATLTGAGASAVTTSLVTTFATAGTGTAISGLTGAAAKSALLAWLGGGSLAAGGFGVAGGAVVLGGIAVAPAAVVAGFVIAREGEKAKTKAEEFAAEVDRMVAQLEAAIALLARAGTRVDELQHVTTELDVRANRAIDALWALDGRFDAANDEHLRMFASAMQLAKAESELLRVAIFTPEGNINDQAESLLAQQRQLLQESFA</sequence>
<evidence type="ECO:0000313" key="4">
    <source>
        <dbReference type="Proteomes" id="UP000321224"/>
    </source>
</evidence>
<reference evidence="2 3" key="1">
    <citation type="submission" date="2016-10" db="EMBL/GenBank/DDBJ databases">
        <authorList>
            <person name="Varghese N."/>
            <person name="Submissions S."/>
        </authorList>
    </citation>
    <scope>NUCLEOTIDE SEQUENCE [LARGE SCALE GENOMIC DNA]</scope>
    <source>
        <strain evidence="2 3">DSM 2260</strain>
    </source>
</reference>
<dbReference type="EMBL" id="BJVY01000032">
    <property type="protein sequence ID" value="GEL73273.1"/>
    <property type="molecule type" value="Genomic_DNA"/>
</dbReference>
<evidence type="ECO:0000313" key="3">
    <source>
        <dbReference type="Proteomes" id="UP000198717"/>
    </source>
</evidence>
<organism evidence="1 4">
    <name type="scientific">Myxococcus virescens</name>
    <dbReference type="NCBI Taxonomy" id="83456"/>
    <lineage>
        <taxon>Bacteria</taxon>
        <taxon>Pseudomonadati</taxon>
        <taxon>Myxococcota</taxon>
        <taxon>Myxococcia</taxon>
        <taxon>Myxococcales</taxon>
        <taxon>Cystobacterineae</taxon>
        <taxon>Myxococcaceae</taxon>
        <taxon>Myxococcus</taxon>
    </lineage>
</organism>
<dbReference type="RefSeq" id="WP_090491789.1">
    <property type="nucleotide sequence ID" value="NZ_BJVY01000032.1"/>
</dbReference>
<protein>
    <submittedName>
        <fullName evidence="1">Uncharacterized protein</fullName>
    </submittedName>
</protein>